<organism evidence="4 5">
    <name type="scientific">Flavobacterium supellecticarium</name>
    <dbReference type="NCBI Taxonomy" id="2565924"/>
    <lineage>
        <taxon>Bacteria</taxon>
        <taxon>Pseudomonadati</taxon>
        <taxon>Bacteroidota</taxon>
        <taxon>Flavobacteriia</taxon>
        <taxon>Flavobacteriales</taxon>
        <taxon>Flavobacteriaceae</taxon>
        <taxon>Flavobacterium</taxon>
    </lineage>
</organism>
<dbReference type="PANTHER" id="PTHR10161">
    <property type="entry name" value="TARTRATE-RESISTANT ACID PHOSPHATASE TYPE 5"/>
    <property type="match status" value="1"/>
</dbReference>
<comment type="caution">
    <text evidence="4">The sequence shown here is derived from an EMBL/GenBank/DDBJ whole genome shotgun (WGS) entry which is preliminary data.</text>
</comment>
<evidence type="ECO:0000259" key="3">
    <source>
        <dbReference type="Pfam" id="PF00149"/>
    </source>
</evidence>
<accession>A0A4S4A4L0</accession>
<protein>
    <submittedName>
        <fullName evidence="4">Metallophosphoesterase</fullName>
    </submittedName>
</protein>
<keyword evidence="1" id="KW-0732">Signal</keyword>
<feature type="domain" description="Calcineurin-like phosphoesterase" evidence="3">
    <location>
        <begin position="60"/>
        <end position="257"/>
    </location>
</feature>
<keyword evidence="5" id="KW-1185">Reference proteome</keyword>
<dbReference type="Gene3D" id="3.60.21.10">
    <property type="match status" value="1"/>
</dbReference>
<sequence length="1239" mass="141650">MKLFWLSIDKKRNYILFQYVLFILVFQSCATHTIQTGKNLTDTIDNQAISKGPEYQLYLVGDAGNSDESNGQQTLKSLETQLKNAGKNSTLLFLGDNIYPYGFPDSKNEAAQQLARQKLDNQIQMGKSFPGKTIFIPGNHDWYSGVKGLERQEKYVADQLKDKKAFLPRKGCAIDAIKLSDRITMITIDSEWYLENWDQHPTINDNCNIKTRDDFFEELESLLNKNQDKTIVLAIHHPLMSNGSHGGQFSLRKELFPLEKDIPLPFVGSLINLIRKTSGISPQDIQNKQYTALTKRIKTLIQGKNNIVVVSGHDHNLQYIEHNNIKQVISGSGSKREAARSIFPNDFSYGGNGYARLDFDADGSVALLFFDKNNTTLYQQTIIKPETETPPASYPDTFPAITKASIYSKKMTSKSGFYRFLWGEHYRKYYSMPILVQTATLDTLMGGLKPVRAGGGHQSKSLRLKDKNGKEFVMRALKKSASRFLQSVAFKDQFIENEFEDTFAENFLLDFYTSSHPYIPFMVGNLAQPIGVSATNPKLYYIPKQAALGAFNDRFGDELYMVEERPSDSHAEHESFGEADAIVGTDDVLKNLKKDEKYKINETEYIKARLFDMLIGDWDRHSDQWRWAENKEGHNIVYRPIPRDRDQAFSKYDGALLSPLMRVPALRHMQGFGENIRSVKWFNMEPYPMDLAFAANATENDWIAQARYIHDNLTDTLIDNAFFNLPEEVNDATIEDIKKKLKVRKTHLEQYASEYYKVLHKTVLIVGTDKKDKFIIDRTNNGSVMVSKIRLKNSGEELVSSKTFPDSETKEIWIYGLNDDDQFEVKGDGKSKIKIRLLGGQNHDTYTVENGKKVIVYDFKSKENTYTLDHKTRKFLTDDYEINSYDYKKPKYNAFNSLPTIGYNPDDGFKLGMVGSYTVNGFNRAPYSSMHGFKANYYFATHGFELTYNAIVAKVIGDWQFEFEARFTSPNFAINYFGYGNETANNDETLGMDYNRVRIQSYKAAPSLRKIGRNGSDMQIEATFENIEVEDTQNRYINIPGIINPKVFENLQFAGLNFKYSYQNYDNPSLPTMGMGFSILGSWKMNLSDTKRNFPYIESKLNFNHKIDPEGKLVLATIVKGKFLLNDNFEFYQGATIGGDHDIRGFRNERFLGKQAFYQSSDLRLTLGKIRKSIIPMTFGMIGGFDYGRIWLDGEQSHKWHNSYGGGLWLNGLNVITARVTYFRSNEDGRIAFGLGFGF</sequence>
<name>A0A4S4A4L0_9FLAO</name>
<dbReference type="RefSeq" id="WP_136401957.1">
    <property type="nucleotide sequence ID" value="NZ_SSNZ01000001.1"/>
</dbReference>
<evidence type="ECO:0000256" key="2">
    <source>
        <dbReference type="ARBA" id="ARBA00022801"/>
    </source>
</evidence>
<dbReference type="GO" id="GO:0016787">
    <property type="term" value="F:hydrolase activity"/>
    <property type="evidence" value="ECO:0007669"/>
    <property type="project" value="UniProtKB-KW"/>
</dbReference>
<evidence type="ECO:0000256" key="1">
    <source>
        <dbReference type="ARBA" id="ARBA00022729"/>
    </source>
</evidence>
<dbReference type="InterPro" id="IPR029052">
    <property type="entry name" value="Metallo-depent_PP-like"/>
</dbReference>
<dbReference type="Pfam" id="PF00149">
    <property type="entry name" value="Metallophos"/>
    <property type="match status" value="1"/>
</dbReference>
<dbReference type="OrthoDB" id="333971at2"/>
<dbReference type="PANTHER" id="PTHR10161:SF14">
    <property type="entry name" value="TARTRATE-RESISTANT ACID PHOSPHATASE TYPE 5"/>
    <property type="match status" value="1"/>
</dbReference>
<evidence type="ECO:0000313" key="4">
    <source>
        <dbReference type="EMBL" id="THF53434.1"/>
    </source>
</evidence>
<proteinExistence type="predicted"/>
<dbReference type="AlphaFoldDB" id="A0A4S4A4L0"/>
<gene>
    <name evidence="4" type="ORF">E6C50_04310</name>
</gene>
<dbReference type="EMBL" id="SSNZ01000001">
    <property type="protein sequence ID" value="THF53434.1"/>
    <property type="molecule type" value="Genomic_DNA"/>
</dbReference>
<dbReference type="PROSITE" id="PS51257">
    <property type="entry name" value="PROKAR_LIPOPROTEIN"/>
    <property type="match status" value="1"/>
</dbReference>
<keyword evidence="2" id="KW-0378">Hydrolase</keyword>
<dbReference type="Proteomes" id="UP000307507">
    <property type="component" value="Unassembled WGS sequence"/>
</dbReference>
<dbReference type="InterPro" id="IPR004843">
    <property type="entry name" value="Calcineurin-like_PHP"/>
</dbReference>
<evidence type="ECO:0000313" key="5">
    <source>
        <dbReference type="Proteomes" id="UP000307507"/>
    </source>
</evidence>
<dbReference type="InterPro" id="IPR051558">
    <property type="entry name" value="Metallophosphoesterase_PAP"/>
</dbReference>
<dbReference type="SUPFAM" id="SSF56300">
    <property type="entry name" value="Metallo-dependent phosphatases"/>
    <property type="match status" value="1"/>
</dbReference>
<reference evidence="4 5" key="1">
    <citation type="submission" date="2019-04" db="EMBL/GenBank/DDBJ databases">
        <title>Flavobacterium sp. nov. isolated from construction timber.</title>
        <authorList>
            <person name="Lin S.-Y."/>
            <person name="Chang C.-T."/>
            <person name="Young C.-C."/>
        </authorList>
    </citation>
    <scope>NUCLEOTIDE SEQUENCE [LARGE SCALE GENOMIC DNA]</scope>
    <source>
        <strain evidence="4 5">CC-CTC003</strain>
    </source>
</reference>